<gene>
    <name evidence="6" type="primary">GYP7</name>
    <name evidence="6" type="ORF">LTR78_009218</name>
</gene>
<feature type="region of interest" description="Disordered" evidence="4">
    <location>
        <begin position="128"/>
        <end position="147"/>
    </location>
</feature>
<evidence type="ECO:0000256" key="4">
    <source>
        <dbReference type="SAM" id="MobiDB-lite"/>
    </source>
</evidence>
<dbReference type="EMBL" id="JAUTXT010000049">
    <property type="protein sequence ID" value="KAK3670940.1"/>
    <property type="molecule type" value="Genomic_DNA"/>
</dbReference>
<dbReference type="InterPro" id="IPR021935">
    <property type="entry name" value="SGSM1/2_RBD"/>
</dbReference>
<proteinExistence type="predicted"/>
<feature type="compositionally biased region" description="Basic and acidic residues" evidence="4">
    <location>
        <begin position="276"/>
        <end position="294"/>
    </location>
</feature>
<feature type="region of interest" description="Disordered" evidence="4">
    <location>
        <begin position="829"/>
        <end position="849"/>
    </location>
</feature>
<protein>
    <recommendedName>
        <fullName evidence="2">GTPase-activating protein GYP7</fullName>
    </recommendedName>
    <alternativeName>
        <fullName evidence="3">GAP for YPT7</fullName>
    </alternativeName>
</protein>
<keyword evidence="7" id="KW-1185">Reference proteome</keyword>
<comment type="caution">
    <text evidence="6">The sequence shown here is derived from an EMBL/GenBank/DDBJ whole genome shotgun (WGS) entry which is preliminary data.</text>
</comment>
<feature type="region of interest" description="Disordered" evidence="4">
    <location>
        <begin position="1"/>
        <end position="44"/>
    </location>
</feature>
<accession>A0AAE0TPS5</accession>
<dbReference type="SUPFAM" id="SSF47923">
    <property type="entry name" value="Ypt/Rab-GAP domain of gyp1p"/>
    <property type="match status" value="2"/>
</dbReference>
<dbReference type="GO" id="GO:0005096">
    <property type="term" value="F:GTPase activator activity"/>
    <property type="evidence" value="ECO:0007669"/>
    <property type="project" value="UniProtKB-KW"/>
</dbReference>
<dbReference type="PANTHER" id="PTHR22957">
    <property type="entry name" value="TBC1 DOMAIN FAMILY MEMBER GTPASE-ACTIVATING PROTEIN"/>
    <property type="match status" value="1"/>
</dbReference>
<dbReference type="Pfam" id="PF00566">
    <property type="entry name" value="RabGAP-TBC"/>
    <property type="match status" value="1"/>
</dbReference>
<feature type="domain" description="Rab-GAP TBC" evidence="5">
    <location>
        <begin position="456"/>
        <end position="684"/>
    </location>
</feature>
<dbReference type="InterPro" id="IPR035969">
    <property type="entry name" value="Rab-GAP_TBC_sf"/>
</dbReference>
<evidence type="ECO:0000259" key="5">
    <source>
        <dbReference type="PROSITE" id="PS50086"/>
    </source>
</evidence>
<dbReference type="RefSeq" id="XP_064694035.1">
    <property type="nucleotide sequence ID" value="XM_064838581.1"/>
</dbReference>
<organism evidence="6 7">
    <name type="scientific">Recurvomyces mirabilis</name>
    <dbReference type="NCBI Taxonomy" id="574656"/>
    <lineage>
        <taxon>Eukaryota</taxon>
        <taxon>Fungi</taxon>
        <taxon>Dikarya</taxon>
        <taxon>Ascomycota</taxon>
        <taxon>Pezizomycotina</taxon>
        <taxon>Dothideomycetes</taxon>
        <taxon>Dothideomycetidae</taxon>
        <taxon>Mycosphaerellales</taxon>
        <taxon>Teratosphaeriaceae</taxon>
        <taxon>Recurvomyces</taxon>
    </lineage>
</organism>
<evidence type="ECO:0000313" key="6">
    <source>
        <dbReference type="EMBL" id="KAK3670940.1"/>
    </source>
</evidence>
<evidence type="ECO:0000256" key="3">
    <source>
        <dbReference type="ARBA" id="ARBA00082648"/>
    </source>
</evidence>
<dbReference type="InterPro" id="IPR000195">
    <property type="entry name" value="Rab-GAP-TBC_dom"/>
</dbReference>
<feature type="compositionally biased region" description="Basic and acidic residues" evidence="4">
    <location>
        <begin position="831"/>
        <end position="849"/>
    </location>
</feature>
<dbReference type="Pfam" id="PF12068">
    <property type="entry name" value="PH_RBD"/>
    <property type="match status" value="1"/>
</dbReference>
<keyword evidence="1" id="KW-0343">GTPase activation</keyword>
<feature type="compositionally biased region" description="Low complexity" evidence="4">
    <location>
        <begin position="784"/>
        <end position="801"/>
    </location>
</feature>
<feature type="region of interest" description="Disordered" evidence="4">
    <location>
        <begin position="267"/>
        <end position="304"/>
    </location>
</feature>
<feature type="region of interest" description="Disordered" evidence="4">
    <location>
        <begin position="752"/>
        <end position="816"/>
    </location>
</feature>
<sequence length="849" mass="95941">MSSSTEPQVEDATREPPSPPSPTASFYDMSDDEEGGYSTIRHSKSGKGVKLLYTKSKVYVHPSPSARDNIPGYVAVMQQKPARDLIASPPTSPGSSSSVGRRAEINSLLLAWVPEKSLGEANTIYTKVESNDSGEPPKQSHLVPAPPVTTSHSSSVGAYAFAIPVTDIFSILVRPPNTGWWFGSIVINTRAGDSFPALFFHDSECQSTIDQRKKLQRENFSISGEDGEGMFWGGDEVIRWLKKFVTVERSSQEPSVYLIEPSESDRVGFGSAGKPTPDKVRNVLEGKHKDDPAQPRKGSVNDGDPVMKALKQARWSFLEKMSQVTTFTRRTAQAVAENKNLPPQVRRLMQDPQVQTVSDEFDSARLYLARWAMGIAEQSERERSQRIWTAKDMLEMEETGVGEFEVLDMEAQDLSLMDKRKPVTVEEWNGYFNVGTGVLEKTPDEVKDRIFHGGLDPDDSVRKEAWLFILGVYEWTSTKQERHAKMNSLRDEYIRLKGAWWERMLDEQGTLEEREWWKEQKMRIEKDVHRTDRHIPLFAGEDIPHPDPDSPFAEAGTNVHLEQMKDMLLTYNEYNRDLGYVQGMSDLLAPIYAIEQDDAVAFWGFVKFMERMERNFLRDQSGMRLQLVTLDQLCQLLDPKLYDHLQKVDSTNFFFFFRMLLVWFKREFSFPDILRLYETLWTDYLSSNFHLFIAMAILEKHRNVIIDHLKGFDEVLKYVNELSGTIDLPSTLIRAEALFRRFQRTVEAIDRKSSFPGMPKPELRQRLPVPPPTSPGVDGRPRRASQAATGSSAGASASGRAPTVGDHVAAGIGAQKEKVVTPELRALLSREVPKLDKQEVKDHGGGVGA</sequence>
<dbReference type="GO" id="GO:0005737">
    <property type="term" value="C:cytoplasm"/>
    <property type="evidence" value="ECO:0007669"/>
    <property type="project" value="UniProtKB-ARBA"/>
</dbReference>
<dbReference type="AlphaFoldDB" id="A0AAE0TPS5"/>
<evidence type="ECO:0000313" key="7">
    <source>
        <dbReference type="Proteomes" id="UP001274830"/>
    </source>
</evidence>
<reference evidence="6" key="1">
    <citation type="submission" date="2023-07" db="EMBL/GenBank/DDBJ databases">
        <title>Black Yeasts Isolated from many extreme environments.</title>
        <authorList>
            <person name="Coleine C."/>
            <person name="Stajich J.E."/>
            <person name="Selbmann L."/>
        </authorList>
    </citation>
    <scope>NUCLEOTIDE SEQUENCE</scope>
    <source>
        <strain evidence="6">CCFEE 5485</strain>
    </source>
</reference>
<name>A0AAE0TPS5_9PEZI</name>
<dbReference type="GeneID" id="89963121"/>
<dbReference type="SMART" id="SM00164">
    <property type="entry name" value="TBC"/>
    <property type="match status" value="1"/>
</dbReference>
<dbReference type="Proteomes" id="UP001274830">
    <property type="component" value="Unassembled WGS sequence"/>
</dbReference>
<evidence type="ECO:0000256" key="2">
    <source>
        <dbReference type="ARBA" id="ARBA00072091"/>
    </source>
</evidence>
<dbReference type="FunFam" id="1.10.472.80:FF:000005">
    <property type="entry name" value="TBC1 domain family member 15"/>
    <property type="match status" value="1"/>
</dbReference>
<dbReference type="Gene3D" id="1.10.8.270">
    <property type="entry name" value="putative rabgap domain of human tbc1 domain family member 14 like domains"/>
    <property type="match status" value="1"/>
</dbReference>
<dbReference type="FunFam" id="1.10.8.270:FF:000032">
    <property type="entry name" value="GTPase activating protein (Gyp7)"/>
    <property type="match status" value="1"/>
</dbReference>
<dbReference type="Gene3D" id="1.10.472.80">
    <property type="entry name" value="Ypt/Rab-GAP domain of gyp1p, domain 3"/>
    <property type="match status" value="1"/>
</dbReference>
<evidence type="ECO:0000256" key="1">
    <source>
        <dbReference type="ARBA" id="ARBA00022468"/>
    </source>
</evidence>
<dbReference type="PANTHER" id="PTHR22957:SF502">
    <property type="entry name" value="SMALL G PROTEIN SIGNALING MODULATOR 2-RELATED"/>
    <property type="match status" value="1"/>
</dbReference>
<dbReference type="PROSITE" id="PS50086">
    <property type="entry name" value="TBC_RABGAP"/>
    <property type="match status" value="1"/>
</dbReference>